<evidence type="ECO:0000259" key="5">
    <source>
        <dbReference type="PROSITE" id="PS50279"/>
    </source>
</evidence>
<dbReference type="GO" id="GO:0005615">
    <property type="term" value="C:extracellular space"/>
    <property type="evidence" value="ECO:0007669"/>
    <property type="project" value="TreeGrafter"/>
</dbReference>
<feature type="domain" description="BPTI/Kunitz inhibitor" evidence="5">
    <location>
        <begin position="26"/>
        <end position="76"/>
    </location>
</feature>
<evidence type="ECO:0000256" key="1">
    <source>
        <dbReference type="ARBA" id="ARBA00022690"/>
    </source>
</evidence>
<reference evidence="7" key="1">
    <citation type="submission" date="2025-08" db="UniProtKB">
        <authorList>
            <consortium name="RefSeq"/>
        </authorList>
    </citation>
    <scope>IDENTIFICATION</scope>
    <source>
        <strain evidence="7">Ishihara</strain>
        <tissue evidence="7">Whole body</tissue>
    </source>
</reference>
<dbReference type="OrthoDB" id="4473401at2759"/>
<keyword evidence="1" id="KW-0646">Protease inhibitor</keyword>
<dbReference type="InterPro" id="IPR050098">
    <property type="entry name" value="TFPI/VKTCI-like"/>
</dbReference>
<dbReference type="SUPFAM" id="SSF57362">
    <property type="entry name" value="BPTI-like"/>
    <property type="match status" value="1"/>
</dbReference>
<dbReference type="PRINTS" id="PR00759">
    <property type="entry name" value="BASICPTASE"/>
</dbReference>
<dbReference type="RefSeq" id="XP_022817328.1">
    <property type="nucleotide sequence ID" value="XM_022961560.1"/>
</dbReference>
<keyword evidence="3" id="KW-1015">Disulfide bond</keyword>
<dbReference type="AlphaFoldDB" id="A0A9J7DU45"/>
<evidence type="ECO:0000256" key="2">
    <source>
        <dbReference type="ARBA" id="ARBA00022900"/>
    </source>
</evidence>
<sequence length="77" mass="8496">MYKLLNIILIFLFIVADCSAELDPKCLLPSDPGLCLALVPMYTYNSAMKICEPFAYGGCQGNENRFASLEKCQAACH</sequence>
<dbReference type="InterPro" id="IPR020901">
    <property type="entry name" value="Prtase_inh_Kunz-CS"/>
</dbReference>
<dbReference type="CDD" id="cd00109">
    <property type="entry name" value="Kunitz-type"/>
    <property type="match status" value="1"/>
</dbReference>
<dbReference type="FunFam" id="4.10.410.10:FF:000004">
    <property type="entry name" value="Tissue factor pathway inhibitor"/>
    <property type="match status" value="1"/>
</dbReference>
<dbReference type="PROSITE" id="PS00280">
    <property type="entry name" value="BPTI_KUNITZ_1"/>
    <property type="match status" value="1"/>
</dbReference>
<accession>A0A9J7DU45</accession>
<dbReference type="PANTHER" id="PTHR10083">
    <property type="entry name" value="KUNITZ-TYPE PROTEASE INHIBITOR-RELATED"/>
    <property type="match status" value="1"/>
</dbReference>
<name>A0A9J7DU45_SPOLT</name>
<evidence type="ECO:0000313" key="7">
    <source>
        <dbReference type="RefSeq" id="XP_022817328.1"/>
    </source>
</evidence>
<dbReference type="Pfam" id="PF00014">
    <property type="entry name" value="Kunitz_BPTI"/>
    <property type="match status" value="1"/>
</dbReference>
<dbReference type="GeneID" id="111350115"/>
<evidence type="ECO:0000256" key="3">
    <source>
        <dbReference type="ARBA" id="ARBA00023157"/>
    </source>
</evidence>
<gene>
    <name evidence="7" type="primary">LOC111350115</name>
</gene>
<dbReference type="InterPro" id="IPR036880">
    <property type="entry name" value="Kunitz_BPTI_sf"/>
</dbReference>
<dbReference type="Proteomes" id="UP000301870">
    <property type="component" value="Chromosome 10"/>
</dbReference>
<evidence type="ECO:0000313" key="6">
    <source>
        <dbReference type="Proteomes" id="UP000301870"/>
    </source>
</evidence>
<keyword evidence="4" id="KW-0732">Signal</keyword>
<protein>
    <submittedName>
        <fullName evidence="7">KappaPI-actitoxin-Avd3b-like</fullName>
    </submittedName>
</protein>
<dbReference type="PANTHER" id="PTHR10083:SF374">
    <property type="entry name" value="BPTI_KUNITZ INHIBITOR DOMAIN-CONTAINING PROTEIN"/>
    <property type="match status" value="1"/>
</dbReference>
<feature type="chain" id="PRO_5039937317" evidence="4">
    <location>
        <begin position="21"/>
        <end position="77"/>
    </location>
</feature>
<keyword evidence="6" id="KW-1185">Reference proteome</keyword>
<dbReference type="InterPro" id="IPR002223">
    <property type="entry name" value="Kunitz_BPTI"/>
</dbReference>
<dbReference type="PROSITE" id="PS50279">
    <property type="entry name" value="BPTI_KUNITZ_2"/>
    <property type="match status" value="1"/>
</dbReference>
<dbReference type="Gene3D" id="4.10.410.10">
    <property type="entry name" value="Pancreatic trypsin inhibitor Kunitz domain"/>
    <property type="match status" value="1"/>
</dbReference>
<dbReference type="KEGG" id="sliu:111350115"/>
<dbReference type="SMART" id="SM00131">
    <property type="entry name" value="KU"/>
    <property type="match status" value="1"/>
</dbReference>
<proteinExistence type="predicted"/>
<keyword evidence="2" id="KW-0722">Serine protease inhibitor</keyword>
<dbReference type="GO" id="GO:0004867">
    <property type="term" value="F:serine-type endopeptidase inhibitor activity"/>
    <property type="evidence" value="ECO:0007669"/>
    <property type="project" value="UniProtKB-KW"/>
</dbReference>
<feature type="signal peptide" evidence="4">
    <location>
        <begin position="1"/>
        <end position="20"/>
    </location>
</feature>
<evidence type="ECO:0000256" key="4">
    <source>
        <dbReference type="SAM" id="SignalP"/>
    </source>
</evidence>
<organism evidence="6 7">
    <name type="scientific">Spodoptera litura</name>
    <name type="common">Asian cotton leafworm</name>
    <dbReference type="NCBI Taxonomy" id="69820"/>
    <lineage>
        <taxon>Eukaryota</taxon>
        <taxon>Metazoa</taxon>
        <taxon>Ecdysozoa</taxon>
        <taxon>Arthropoda</taxon>
        <taxon>Hexapoda</taxon>
        <taxon>Insecta</taxon>
        <taxon>Pterygota</taxon>
        <taxon>Neoptera</taxon>
        <taxon>Endopterygota</taxon>
        <taxon>Lepidoptera</taxon>
        <taxon>Glossata</taxon>
        <taxon>Ditrysia</taxon>
        <taxon>Noctuoidea</taxon>
        <taxon>Noctuidae</taxon>
        <taxon>Amphipyrinae</taxon>
        <taxon>Spodoptera</taxon>
    </lineage>
</organism>